<dbReference type="OrthoDB" id="4570909at2"/>
<feature type="transmembrane region" description="Helical" evidence="1">
    <location>
        <begin position="16"/>
        <end position="32"/>
    </location>
</feature>
<name>A0A285LA82_9NOCA</name>
<dbReference type="EMBL" id="OBEG01000003">
    <property type="protein sequence ID" value="SNY81868.1"/>
    <property type="molecule type" value="Genomic_DNA"/>
</dbReference>
<keyword evidence="1" id="KW-0472">Membrane</keyword>
<reference evidence="3" key="1">
    <citation type="submission" date="2017-09" db="EMBL/GenBank/DDBJ databases">
        <authorList>
            <person name="Varghese N."/>
            <person name="Submissions S."/>
        </authorList>
    </citation>
    <scope>NUCLEOTIDE SEQUENCE [LARGE SCALE GENOMIC DNA]</scope>
    <source>
        <strain evidence="3">DSM 45537</strain>
    </source>
</reference>
<protein>
    <submittedName>
        <fullName evidence="2">Uncharacterized protein</fullName>
    </submittedName>
</protein>
<keyword evidence="3" id="KW-1185">Reference proteome</keyword>
<accession>A0A285LA82</accession>
<evidence type="ECO:0000256" key="1">
    <source>
        <dbReference type="SAM" id="Phobius"/>
    </source>
</evidence>
<dbReference type="RefSeq" id="WP_143861442.1">
    <property type="nucleotide sequence ID" value="NZ_JAMTCV010000008.1"/>
</dbReference>
<dbReference type="AlphaFoldDB" id="A0A285LA82"/>
<feature type="transmembrane region" description="Helical" evidence="1">
    <location>
        <begin position="68"/>
        <end position="92"/>
    </location>
</feature>
<sequence length="138" mass="14953">MAAKSVPTARPSGRRRALGIACVVVVAALGFVTRPFEWPATVVVLVVAAVALGWALRPSSAAHPKTTPLRRGTAVWSGLLLAGAGWEAYAYVRQPDWSKPHDEYPTLSTLIDPAIEQGPLRFAAWLAWLAIGWWLVTR</sequence>
<keyword evidence="1" id="KW-0812">Transmembrane</keyword>
<proteinExistence type="predicted"/>
<feature type="transmembrane region" description="Helical" evidence="1">
    <location>
        <begin position="118"/>
        <end position="136"/>
    </location>
</feature>
<feature type="transmembrane region" description="Helical" evidence="1">
    <location>
        <begin position="38"/>
        <end position="56"/>
    </location>
</feature>
<organism evidence="2 3">
    <name type="scientific">Nocardia amikacinitolerans</name>
    <dbReference type="NCBI Taxonomy" id="756689"/>
    <lineage>
        <taxon>Bacteria</taxon>
        <taxon>Bacillati</taxon>
        <taxon>Actinomycetota</taxon>
        <taxon>Actinomycetes</taxon>
        <taxon>Mycobacteriales</taxon>
        <taxon>Nocardiaceae</taxon>
        <taxon>Nocardia</taxon>
    </lineage>
</organism>
<gene>
    <name evidence="2" type="ORF">SAMN04244553_3366</name>
</gene>
<evidence type="ECO:0000313" key="2">
    <source>
        <dbReference type="EMBL" id="SNY81868.1"/>
    </source>
</evidence>
<evidence type="ECO:0000313" key="3">
    <source>
        <dbReference type="Proteomes" id="UP000219565"/>
    </source>
</evidence>
<dbReference type="STRING" id="1379680.GCA_001612615_04125"/>
<dbReference type="Proteomes" id="UP000219565">
    <property type="component" value="Unassembled WGS sequence"/>
</dbReference>
<keyword evidence="1" id="KW-1133">Transmembrane helix</keyword>